<dbReference type="PANTHER" id="PTHR10252">
    <property type="entry name" value="HISTONE-LIKE TRANSCRIPTION FACTOR CCAAT-RELATED"/>
    <property type="match status" value="1"/>
</dbReference>
<dbReference type="SUPFAM" id="SSF47113">
    <property type="entry name" value="Histone-fold"/>
    <property type="match status" value="1"/>
</dbReference>
<dbReference type="InterPro" id="IPR050568">
    <property type="entry name" value="Transcr_DNA_Rep_Reg"/>
</dbReference>
<comment type="subcellular location">
    <subcellularLocation>
        <location evidence="1">Nucleus</location>
    </subcellularLocation>
</comment>
<dbReference type="Gene3D" id="1.10.20.10">
    <property type="entry name" value="Histone, subunit A"/>
    <property type="match status" value="1"/>
</dbReference>
<gene>
    <name evidence="5" type="ORF">BLNAU_6498</name>
</gene>
<protein>
    <recommendedName>
        <fullName evidence="4">Transcription factor CBF/NF-Y/archaeal histone domain-containing protein</fullName>
    </recommendedName>
</protein>
<organism evidence="5 6">
    <name type="scientific">Blattamonas nauphoetae</name>
    <dbReference type="NCBI Taxonomy" id="2049346"/>
    <lineage>
        <taxon>Eukaryota</taxon>
        <taxon>Metamonada</taxon>
        <taxon>Preaxostyla</taxon>
        <taxon>Oxymonadida</taxon>
        <taxon>Blattamonas</taxon>
    </lineage>
</organism>
<dbReference type="InterPro" id="IPR003958">
    <property type="entry name" value="CBFA_NFYB_domain"/>
</dbReference>
<sequence>MEVEEHEPQESTIQDTLIEDQTEQLLTEQTESHPAPASATRFPLATVRRILKEDEDIQKVKKETVIIISKLTVISREFFVAKMARELLELAQNDRRKTIQPQDLQFLVHTRDQYDFLTHTVPYPEITKKKPKATSAPPEQFKPVKRTEPGL</sequence>
<evidence type="ECO:0000313" key="5">
    <source>
        <dbReference type="EMBL" id="KAK2958464.1"/>
    </source>
</evidence>
<feature type="region of interest" description="Disordered" evidence="3">
    <location>
        <begin position="1"/>
        <end position="40"/>
    </location>
</feature>
<proteinExistence type="predicted"/>
<comment type="caution">
    <text evidence="5">The sequence shown here is derived from an EMBL/GenBank/DDBJ whole genome shotgun (WGS) entry which is preliminary data.</text>
</comment>
<accession>A0ABQ9Y462</accession>
<name>A0ABQ9Y462_9EUKA</name>
<dbReference type="InterPro" id="IPR009072">
    <property type="entry name" value="Histone-fold"/>
</dbReference>
<evidence type="ECO:0000256" key="1">
    <source>
        <dbReference type="ARBA" id="ARBA00004123"/>
    </source>
</evidence>
<feature type="region of interest" description="Disordered" evidence="3">
    <location>
        <begin position="127"/>
        <end position="151"/>
    </location>
</feature>
<evidence type="ECO:0000259" key="4">
    <source>
        <dbReference type="Pfam" id="PF00808"/>
    </source>
</evidence>
<dbReference type="CDD" id="cd22929">
    <property type="entry name" value="HFD_POLE4-like"/>
    <property type="match status" value="1"/>
</dbReference>
<feature type="domain" description="Transcription factor CBF/NF-Y/archaeal histone" evidence="4">
    <location>
        <begin position="41"/>
        <end position="105"/>
    </location>
</feature>
<dbReference type="Pfam" id="PF00808">
    <property type="entry name" value="CBFD_NFYB_HMF"/>
    <property type="match status" value="1"/>
</dbReference>
<reference evidence="5 6" key="1">
    <citation type="journal article" date="2022" name="bioRxiv">
        <title>Genomics of Preaxostyla Flagellates Illuminates Evolutionary Transitions and the Path Towards Mitochondrial Loss.</title>
        <authorList>
            <person name="Novak L.V.F."/>
            <person name="Treitli S.C."/>
            <person name="Pyrih J."/>
            <person name="Halakuc P."/>
            <person name="Pipaliya S.V."/>
            <person name="Vacek V."/>
            <person name="Brzon O."/>
            <person name="Soukal P."/>
            <person name="Eme L."/>
            <person name="Dacks J.B."/>
            <person name="Karnkowska A."/>
            <person name="Elias M."/>
            <person name="Hampl V."/>
        </authorList>
    </citation>
    <scope>NUCLEOTIDE SEQUENCE [LARGE SCALE GENOMIC DNA]</scope>
    <source>
        <strain evidence="5">NAU3</strain>
        <tissue evidence="5">Gut</tissue>
    </source>
</reference>
<dbReference type="EMBL" id="JARBJD010000037">
    <property type="protein sequence ID" value="KAK2958464.1"/>
    <property type="molecule type" value="Genomic_DNA"/>
</dbReference>
<evidence type="ECO:0000256" key="3">
    <source>
        <dbReference type="SAM" id="MobiDB-lite"/>
    </source>
</evidence>
<evidence type="ECO:0000256" key="2">
    <source>
        <dbReference type="ARBA" id="ARBA00023242"/>
    </source>
</evidence>
<evidence type="ECO:0000313" key="6">
    <source>
        <dbReference type="Proteomes" id="UP001281761"/>
    </source>
</evidence>
<keyword evidence="6" id="KW-1185">Reference proteome</keyword>
<dbReference type="PANTHER" id="PTHR10252:SF54">
    <property type="entry name" value="CHROMATIN ACCESSIBILITY COMPLEX PROTEIN 1"/>
    <property type="match status" value="1"/>
</dbReference>
<keyword evidence="2" id="KW-0539">Nucleus</keyword>
<dbReference type="Proteomes" id="UP001281761">
    <property type="component" value="Unassembled WGS sequence"/>
</dbReference>